<name>A0A8H6KTD1_9PEZI</name>
<dbReference type="AlphaFoldDB" id="A0A8H6KTD1"/>
<reference evidence="1" key="1">
    <citation type="journal article" date="2020" name="Phytopathology">
        <title>Genome Sequence Resources of Colletotrichum truncatum, C. plurivorum, C. musicola, and C. sojae: Four Species Pathogenic to Soybean (Glycine max).</title>
        <authorList>
            <person name="Rogerio F."/>
            <person name="Boufleur T.R."/>
            <person name="Ciampi-Guillardi M."/>
            <person name="Sukno S.A."/>
            <person name="Thon M.R."/>
            <person name="Massola Junior N.S."/>
            <person name="Baroncelli R."/>
        </authorList>
    </citation>
    <scope>NUCLEOTIDE SEQUENCE</scope>
    <source>
        <strain evidence="1">LFN00145</strain>
    </source>
</reference>
<dbReference type="EMBL" id="WIGO01000026">
    <property type="protein sequence ID" value="KAF6837297.1"/>
    <property type="molecule type" value="Genomic_DNA"/>
</dbReference>
<protein>
    <submittedName>
        <fullName evidence="1">Uncharacterized protein</fullName>
    </submittedName>
</protein>
<organism evidence="1 2">
    <name type="scientific">Colletotrichum plurivorum</name>
    <dbReference type="NCBI Taxonomy" id="2175906"/>
    <lineage>
        <taxon>Eukaryota</taxon>
        <taxon>Fungi</taxon>
        <taxon>Dikarya</taxon>
        <taxon>Ascomycota</taxon>
        <taxon>Pezizomycotina</taxon>
        <taxon>Sordariomycetes</taxon>
        <taxon>Hypocreomycetidae</taxon>
        <taxon>Glomerellales</taxon>
        <taxon>Glomerellaceae</taxon>
        <taxon>Colletotrichum</taxon>
        <taxon>Colletotrichum orchidearum species complex</taxon>
    </lineage>
</organism>
<keyword evidence="2" id="KW-1185">Reference proteome</keyword>
<gene>
    <name evidence="1" type="ORF">CPLU01_03161</name>
</gene>
<dbReference type="Proteomes" id="UP000654918">
    <property type="component" value="Unassembled WGS sequence"/>
</dbReference>
<evidence type="ECO:0000313" key="2">
    <source>
        <dbReference type="Proteomes" id="UP000654918"/>
    </source>
</evidence>
<comment type="caution">
    <text evidence="1">The sequence shown here is derived from an EMBL/GenBank/DDBJ whole genome shotgun (WGS) entry which is preliminary data.</text>
</comment>
<evidence type="ECO:0000313" key="1">
    <source>
        <dbReference type="EMBL" id="KAF6837297.1"/>
    </source>
</evidence>
<accession>A0A8H6KTD1</accession>
<proteinExistence type="predicted"/>
<sequence length="168" mass="17994">MGLSGFMRESAIALRIGEKKEGGRQGPGRVDDEVVVAMVPTTTSNTTTPPRELQCPPPHAHVHVHVHGSKTSKAADDVEGVMFRRLSEAREIGRLPCRFRLALGQEDFPCLLSTGRIQGLDILEGIHPYDPVGVGRPALRAYAARQRAVAASAAAILPFPSPAGEITK</sequence>